<evidence type="ECO:0000256" key="8">
    <source>
        <dbReference type="PIRNR" id="PIRNR016992"/>
    </source>
</evidence>
<accession>A0A9Q0KKJ7</accession>
<comment type="similarity">
    <text evidence="2 8">Belongs to the type IV zinc-finger family. Class A subfamily.</text>
</comment>
<evidence type="ECO:0000256" key="9">
    <source>
        <dbReference type="PROSITE-ProRule" id="PRU00094"/>
    </source>
</evidence>
<dbReference type="SUPFAM" id="SSF57716">
    <property type="entry name" value="Glucocorticoid receptor-like (DNA-binding domain)"/>
    <property type="match status" value="1"/>
</dbReference>
<reference evidence="12" key="1">
    <citation type="journal article" date="2023" name="Plant J.">
        <title>The genome of the king protea, Protea cynaroides.</title>
        <authorList>
            <person name="Chang J."/>
            <person name="Duong T.A."/>
            <person name="Schoeman C."/>
            <person name="Ma X."/>
            <person name="Roodt D."/>
            <person name="Barker N."/>
            <person name="Li Z."/>
            <person name="Van de Peer Y."/>
            <person name="Mizrachi E."/>
        </authorList>
    </citation>
    <scope>NUCLEOTIDE SEQUENCE</scope>
    <source>
        <tissue evidence="12">Young leaves</tissue>
    </source>
</reference>
<comment type="subcellular location">
    <subcellularLocation>
        <location evidence="1 8">Nucleus</location>
    </subcellularLocation>
</comment>
<evidence type="ECO:0000256" key="7">
    <source>
        <dbReference type="ARBA" id="ARBA00023242"/>
    </source>
</evidence>
<dbReference type="GO" id="GO:0043565">
    <property type="term" value="F:sequence-specific DNA binding"/>
    <property type="evidence" value="ECO:0007669"/>
    <property type="project" value="InterPro"/>
</dbReference>
<dbReference type="GO" id="GO:0030154">
    <property type="term" value="P:cell differentiation"/>
    <property type="evidence" value="ECO:0007669"/>
    <property type="project" value="TreeGrafter"/>
</dbReference>
<keyword evidence="8" id="KW-0805">Transcription regulation</keyword>
<dbReference type="PROSITE" id="PS00344">
    <property type="entry name" value="GATA_ZN_FINGER_1"/>
    <property type="match status" value="1"/>
</dbReference>
<dbReference type="InterPro" id="IPR016679">
    <property type="entry name" value="TF_GATA_pln"/>
</dbReference>
<dbReference type="FunFam" id="3.30.50.10:FF:000018">
    <property type="entry name" value="GATA transcription factor"/>
    <property type="match status" value="1"/>
</dbReference>
<keyword evidence="7 8" id="KW-0539">Nucleus</keyword>
<dbReference type="PANTHER" id="PTHR45658:SF51">
    <property type="entry name" value="GATA TRANSCRIPTION FACTOR 8"/>
    <property type="match status" value="1"/>
</dbReference>
<feature type="domain" description="GATA-type" evidence="11">
    <location>
        <begin position="293"/>
        <end position="329"/>
    </location>
</feature>
<dbReference type="CDD" id="cd00202">
    <property type="entry name" value="ZnF_GATA"/>
    <property type="match status" value="1"/>
</dbReference>
<dbReference type="PANTHER" id="PTHR45658">
    <property type="entry name" value="GATA TRANSCRIPTION FACTOR"/>
    <property type="match status" value="1"/>
</dbReference>
<feature type="region of interest" description="Disordered" evidence="10">
    <location>
        <begin position="140"/>
        <end position="204"/>
    </location>
</feature>
<evidence type="ECO:0000256" key="1">
    <source>
        <dbReference type="ARBA" id="ARBA00004123"/>
    </source>
</evidence>
<evidence type="ECO:0000256" key="6">
    <source>
        <dbReference type="ARBA" id="ARBA00023159"/>
    </source>
</evidence>
<dbReference type="AlphaFoldDB" id="A0A9Q0KKJ7"/>
<dbReference type="GO" id="GO:0005634">
    <property type="term" value="C:nucleus"/>
    <property type="evidence" value="ECO:0007669"/>
    <property type="project" value="UniProtKB-SubCell"/>
</dbReference>
<dbReference type="Pfam" id="PF00320">
    <property type="entry name" value="GATA"/>
    <property type="match status" value="1"/>
</dbReference>
<evidence type="ECO:0000259" key="11">
    <source>
        <dbReference type="PROSITE" id="PS50114"/>
    </source>
</evidence>
<dbReference type="Gene3D" id="3.30.50.10">
    <property type="entry name" value="Erythroid Transcription Factor GATA-1, subunit A"/>
    <property type="match status" value="1"/>
</dbReference>
<dbReference type="SMART" id="SM00401">
    <property type="entry name" value="ZnF_GATA"/>
    <property type="match status" value="1"/>
</dbReference>
<gene>
    <name evidence="12" type="ORF">NE237_005283</name>
</gene>
<evidence type="ECO:0000256" key="5">
    <source>
        <dbReference type="ARBA" id="ARBA00022833"/>
    </source>
</evidence>
<dbReference type="PROSITE" id="PS50114">
    <property type="entry name" value="GATA_ZN_FINGER_2"/>
    <property type="match status" value="1"/>
</dbReference>
<keyword evidence="13" id="KW-1185">Reference proteome</keyword>
<feature type="compositionally biased region" description="Low complexity" evidence="10">
    <location>
        <begin position="150"/>
        <end position="161"/>
    </location>
</feature>
<dbReference type="PIRSF" id="PIRSF016992">
    <property type="entry name" value="TF_GATA_plant"/>
    <property type="match status" value="1"/>
</dbReference>
<keyword evidence="6 8" id="KW-0010">Activator</keyword>
<dbReference type="InterPro" id="IPR000679">
    <property type="entry name" value="Znf_GATA"/>
</dbReference>
<keyword evidence="4 9" id="KW-0863">Zinc-finger</keyword>
<feature type="region of interest" description="Disordered" evidence="10">
    <location>
        <begin position="259"/>
        <end position="285"/>
    </location>
</feature>
<keyword evidence="5" id="KW-0862">Zinc</keyword>
<evidence type="ECO:0000256" key="10">
    <source>
        <dbReference type="SAM" id="MobiDB-lite"/>
    </source>
</evidence>
<organism evidence="12 13">
    <name type="scientific">Protea cynaroides</name>
    <dbReference type="NCBI Taxonomy" id="273540"/>
    <lineage>
        <taxon>Eukaryota</taxon>
        <taxon>Viridiplantae</taxon>
        <taxon>Streptophyta</taxon>
        <taxon>Embryophyta</taxon>
        <taxon>Tracheophyta</taxon>
        <taxon>Spermatophyta</taxon>
        <taxon>Magnoliopsida</taxon>
        <taxon>Proteales</taxon>
        <taxon>Proteaceae</taxon>
        <taxon>Protea</taxon>
    </lineage>
</organism>
<dbReference type="OrthoDB" id="2162994at2759"/>
<name>A0A9Q0KKJ7_9MAGN</name>
<dbReference type="GO" id="GO:0045893">
    <property type="term" value="P:positive regulation of DNA-templated transcription"/>
    <property type="evidence" value="ECO:0007669"/>
    <property type="project" value="InterPro"/>
</dbReference>
<protein>
    <recommendedName>
        <fullName evidence="8">GATA transcription factor</fullName>
    </recommendedName>
</protein>
<dbReference type="EMBL" id="JAMYWD010000005">
    <property type="protein sequence ID" value="KAJ4972184.1"/>
    <property type="molecule type" value="Genomic_DNA"/>
</dbReference>
<dbReference type="GO" id="GO:0008270">
    <property type="term" value="F:zinc ion binding"/>
    <property type="evidence" value="ECO:0007669"/>
    <property type="project" value="UniProtKB-KW"/>
</dbReference>
<evidence type="ECO:0000256" key="2">
    <source>
        <dbReference type="ARBA" id="ARBA00005694"/>
    </source>
</evidence>
<keyword evidence="8" id="KW-0804">Transcription</keyword>
<dbReference type="Proteomes" id="UP001141806">
    <property type="component" value="Unassembled WGS sequence"/>
</dbReference>
<sequence>MIEPSFMDDLDNDLCGDFFDHIDDLLDFPMEDVEGGGIGGGCHGLQGACWPPMADALAASTNTVLSGKNGDNITPELPTELSVPYEDIAQLEWLSNFVEDSFSGGSIIVEKDASFLDGNIIHNNYNTKDKNSCKNDNVKDNKDAHRFQTSSPVSVLESSSSCTDGNGVGSGSTSIGFRTMPLSPDRFVPGRARSKRPRPATFNPRPLISVISLTTSSATEDPNPFSTSESASELDNYAESYPGMKIHFKPIALATLEVDHQQRQKKKKKKLPVPPSPASSGFAGAMDQPLQLAGAVRKCLHCEITKTPQWRAGPLGPKTLCNACGVRHKSGRLFPEYRPAASPTFVASLHSNSHKKVLEMRTNNAPKSSFPLATSATTELVPNNNPFLDFI</sequence>
<evidence type="ECO:0000313" key="12">
    <source>
        <dbReference type="EMBL" id="KAJ4972184.1"/>
    </source>
</evidence>
<keyword evidence="3" id="KW-0479">Metal-binding</keyword>
<dbReference type="InterPro" id="IPR051140">
    <property type="entry name" value="GATA_TF"/>
</dbReference>
<comment type="caution">
    <text evidence="12">The sequence shown here is derived from an EMBL/GenBank/DDBJ whole genome shotgun (WGS) entry which is preliminary data.</text>
</comment>
<proteinExistence type="inferred from homology"/>
<evidence type="ECO:0000256" key="4">
    <source>
        <dbReference type="ARBA" id="ARBA00022771"/>
    </source>
</evidence>
<evidence type="ECO:0000313" key="13">
    <source>
        <dbReference type="Proteomes" id="UP001141806"/>
    </source>
</evidence>
<keyword evidence="8" id="KW-0238">DNA-binding</keyword>
<dbReference type="InterPro" id="IPR013088">
    <property type="entry name" value="Znf_NHR/GATA"/>
</dbReference>
<evidence type="ECO:0000256" key="3">
    <source>
        <dbReference type="ARBA" id="ARBA00022723"/>
    </source>
</evidence>
<comment type="function">
    <text evidence="8">Transcriptional activator that specifically binds 5'-GATA-3' or 5'-GAT-3' motifs within gene promoters.</text>
</comment>